<dbReference type="InterPro" id="IPR013785">
    <property type="entry name" value="Aldolase_TIM"/>
</dbReference>
<dbReference type="Proteomes" id="UP000265742">
    <property type="component" value="Unassembled WGS sequence"/>
</dbReference>
<accession>A0A3A1U5R9</accession>
<dbReference type="Pfam" id="PF09863">
    <property type="entry name" value="DUF2090"/>
    <property type="match status" value="1"/>
</dbReference>
<protein>
    <submittedName>
        <fullName evidence="2">DUF2090 domain-containing protein</fullName>
    </submittedName>
</protein>
<evidence type="ECO:0000313" key="2">
    <source>
        <dbReference type="EMBL" id="RIX28284.1"/>
    </source>
</evidence>
<name>A0A3A1U5R9_9MICO</name>
<dbReference type="EMBL" id="QXTG01000002">
    <property type="protein sequence ID" value="RIX28284.1"/>
    <property type="molecule type" value="Genomic_DNA"/>
</dbReference>
<dbReference type="InterPro" id="IPR018659">
    <property type="entry name" value="DUF2090"/>
</dbReference>
<keyword evidence="3" id="KW-1185">Reference proteome</keyword>
<sequence length="331" mass="36475">MGSILTRAPTATWSCAAARTRRAAGRAQHAVVTEPLLFILAMDQRDSIEQKLYELESAPTPEQAASIAANKLLVYRGLLDAVPGLPEGARPGFLVDEQYGASPAVLAQADDRVSLAMPIEASGQEWFDFAYGHDWRTHAEFFGSKHPKVLIRDNPGLDPQQRAAQADKVATISSWARRAGLDLIVELLVPATDEDSAKVDGDTDRYDRELRPGLTVSAIEFLQDHGVEPAIWKIEGLAQREDAERIAAAARRDGRDGRCIVLGRHAPTEQLDEWLRVAAPVEGFVGFAIGRSNWWDALEARLAERIDEATARKQVADNYTHFVRTYLDARG</sequence>
<gene>
    <name evidence="2" type="ORF">D1781_12580</name>
</gene>
<dbReference type="Gene3D" id="3.20.20.70">
    <property type="entry name" value="Aldolase class I"/>
    <property type="match status" value="1"/>
</dbReference>
<dbReference type="AlphaFoldDB" id="A0A3A1U5R9"/>
<evidence type="ECO:0000313" key="3">
    <source>
        <dbReference type="Proteomes" id="UP000265742"/>
    </source>
</evidence>
<proteinExistence type="predicted"/>
<reference evidence="3" key="1">
    <citation type="submission" date="2018-09" db="EMBL/GenBank/DDBJ databases">
        <authorList>
            <person name="Kim I."/>
        </authorList>
    </citation>
    <scope>NUCLEOTIDE SEQUENCE [LARGE SCALE GENOMIC DNA]</scope>
    <source>
        <strain evidence="3">DD4a</strain>
    </source>
</reference>
<comment type="caution">
    <text evidence="2">The sequence shown here is derived from an EMBL/GenBank/DDBJ whole genome shotgun (WGS) entry which is preliminary data.</text>
</comment>
<organism evidence="2 3">
    <name type="scientific">Amnibacterium setariae</name>
    <dbReference type="NCBI Taxonomy" id="2306585"/>
    <lineage>
        <taxon>Bacteria</taxon>
        <taxon>Bacillati</taxon>
        <taxon>Actinomycetota</taxon>
        <taxon>Actinomycetes</taxon>
        <taxon>Micrococcales</taxon>
        <taxon>Microbacteriaceae</taxon>
        <taxon>Amnibacterium</taxon>
    </lineage>
</organism>
<feature type="domain" description="DUF2090" evidence="1">
    <location>
        <begin position="34"/>
        <end position="327"/>
    </location>
</feature>
<evidence type="ECO:0000259" key="1">
    <source>
        <dbReference type="Pfam" id="PF09863"/>
    </source>
</evidence>